<dbReference type="GO" id="GO:0016020">
    <property type="term" value="C:membrane"/>
    <property type="evidence" value="ECO:0007669"/>
    <property type="project" value="UniProtKB-SubCell"/>
</dbReference>
<keyword evidence="4 5" id="KW-0472">Membrane</keyword>
<protein>
    <recommendedName>
        <fullName evidence="6">Fatty acid hydroxylase domain-containing protein</fullName>
    </recommendedName>
</protein>
<reference evidence="8" key="1">
    <citation type="journal article" date="2017" name="bioRxiv">
        <title>Conservation of a gene cluster reveals novel cercosporin biosynthetic mechanisms and extends production to the genus Colletotrichum.</title>
        <authorList>
            <person name="de Jonge R."/>
            <person name="Ebert M.K."/>
            <person name="Huitt-Roehl C.R."/>
            <person name="Pal P."/>
            <person name="Suttle J.C."/>
            <person name="Spanner R.E."/>
            <person name="Neubauer J.D."/>
            <person name="Jurick W.M.II."/>
            <person name="Stott K.A."/>
            <person name="Secor G.A."/>
            <person name="Thomma B.P.H.J."/>
            <person name="Van de Peer Y."/>
            <person name="Townsend C.A."/>
            <person name="Bolton M.D."/>
        </authorList>
    </citation>
    <scope>NUCLEOTIDE SEQUENCE [LARGE SCALE GENOMIC DNA]</scope>
    <source>
        <strain evidence="8">CBS538.71</strain>
    </source>
</reference>
<dbReference type="InterPro" id="IPR006694">
    <property type="entry name" value="Fatty_acid_hydroxylase"/>
</dbReference>
<feature type="domain" description="Fatty acid hydroxylase" evidence="6">
    <location>
        <begin position="180"/>
        <end position="313"/>
    </location>
</feature>
<dbReference type="Proteomes" id="UP000237631">
    <property type="component" value="Unassembled WGS sequence"/>
</dbReference>
<dbReference type="STRING" id="357750.A0A2S6C3N7"/>
<dbReference type="Pfam" id="PF04116">
    <property type="entry name" value="FA_hydroxylase"/>
    <property type="match status" value="1"/>
</dbReference>
<keyword evidence="2 5" id="KW-0812">Transmembrane</keyword>
<gene>
    <name evidence="7" type="ORF">CBER1_06130</name>
</gene>
<comment type="subcellular location">
    <subcellularLocation>
        <location evidence="1">Membrane</location>
    </subcellularLocation>
</comment>
<dbReference type="GO" id="GO:0016491">
    <property type="term" value="F:oxidoreductase activity"/>
    <property type="evidence" value="ECO:0007669"/>
    <property type="project" value="InterPro"/>
</dbReference>
<dbReference type="GO" id="GO:0005506">
    <property type="term" value="F:iron ion binding"/>
    <property type="evidence" value="ECO:0007669"/>
    <property type="project" value="InterPro"/>
</dbReference>
<comment type="caution">
    <text evidence="7">The sequence shown here is derived from an EMBL/GenBank/DDBJ whole genome shotgun (WGS) entry which is preliminary data.</text>
</comment>
<dbReference type="AlphaFoldDB" id="A0A2S6C3N7"/>
<feature type="transmembrane region" description="Helical" evidence="5">
    <location>
        <begin position="167"/>
        <end position="191"/>
    </location>
</feature>
<keyword evidence="8" id="KW-1185">Reference proteome</keyword>
<evidence type="ECO:0000313" key="7">
    <source>
        <dbReference type="EMBL" id="PPJ54323.1"/>
    </source>
</evidence>
<dbReference type="EMBL" id="PNEN01000567">
    <property type="protein sequence ID" value="PPJ54323.1"/>
    <property type="molecule type" value="Genomic_DNA"/>
</dbReference>
<evidence type="ECO:0000256" key="5">
    <source>
        <dbReference type="SAM" id="Phobius"/>
    </source>
</evidence>
<dbReference type="OrthoDB" id="3629789at2759"/>
<dbReference type="GO" id="GO:0008610">
    <property type="term" value="P:lipid biosynthetic process"/>
    <property type="evidence" value="ECO:0007669"/>
    <property type="project" value="InterPro"/>
</dbReference>
<evidence type="ECO:0000313" key="8">
    <source>
        <dbReference type="Proteomes" id="UP000237631"/>
    </source>
</evidence>
<accession>A0A2S6C3N7</accession>
<evidence type="ECO:0000259" key="6">
    <source>
        <dbReference type="Pfam" id="PF04116"/>
    </source>
</evidence>
<evidence type="ECO:0000256" key="4">
    <source>
        <dbReference type="ARBA" id="ARBA00023136"/>
    </source>
</evidence>
<evidence type="ECO:0000256" key="3">
    <source>
        <dbReference type="ARBA" id="ARBA00022989"/>
    </source>
</evidence>
<dbReference type="PANTHER" id="PTHR11863">
    <property type="entry name" value="STEROL DESATURASE"/>
    <property type="match status" value="1"/>
</dbReference>
<name>A0A2S6C3N7_9PEZI</name>
<evidence type="ECO:0000256" key="1">
    <source>
        <dbReference type="ARBA" id="ARBA00004370"/>
    </source>
</evidence>
<dbReference type="InterPro" id="IPR050307">
    <property type="entry name" value="Sterol_Desaturase_Related"/>
</dbReference>
<organism evidence="7 8">
    <name type="scientific">Cercospora berteroae</name>
    <dbReference type="NCBI Taxonomy" id="357750"/>
    <lineage>
        <taxon>Eukaryota</taxon>
        <taxon>Fungi</taxon>
        <taxon>Dikarya</taxon>
        <taxon>Ascomycota</taxon>
        <taxon>Pezizomycotina</taxon>
        <taxon>Dothideomycetes</taxon>
        <taxon>Dothideomycetidae</taxon>
        <taxon>Mycosphaerellales</taxon>
        <taxon>Mycosphaerellaceae</taxon>
        <taxon>Cercospora</taxon>
    </lineage>
</organism>
<sequence length="341" mass="38971">MMNNTESSNDYTSLCGPPKPIEPLLNGISDYYLSLVVPIIAHWLTAGVYEAFRHFRIFEQYEIHTYEEEQVCNRVNRGQCLRGVVGIQVMQTLVGLLLGAVTAEENLDHSCVEILLLQRRIERFLLLSMSTIATVGLSPTPTSVSWAGANLALPPKYEVHTSQAARMLYFLVLPLLRFYIALWLADTWVFFVHRAEHSNRWLYKTFHARHHELFIPYSWGGIYDHPIESLFLSVGAFAIAIGGTGMSLRETMVFSAFSSAKACADHSGYAIPWNPIDFFTTIGAHYHDKHHQRWGIKNNFALHFQFWDRIMGTDVRDDEAVEKLYIRNKEAAKAAMLKRQT</sequence>
<keyword evidence="3 5" id="KW-1133">Transmembrane helix</keyword>
<proteinExistence type="predicted"/>
<evidence type="ECO:0000256" key="2">
    <source>
        <dbReference type="ARBA" id="ARBA00022692"/>
    </source>
</evidence>